<evidence type="ECO:0000313" key="2">
    <source>
        <dbReference type="Proteomes" id="UP001148662"/>
    </source>
</evidence>
<organism evidence="1 2">
    <name type="scientific">Phlebia brevispora</name>
    <dbReference type="NCBI Taxonomy" id="194682"/>
    <lineage>
        <taxon>Eukaryota</taxon>
        <taxon>Fungi</taxon>
        <taxon>Dikarya</taxon>
        <taxon>Basidiomycota</taxon>
        <taxon>Agaricomycotina</taxon>
        <taxon>Agaricomycetes</taxon>
        <taxon>Polyporales</taxon>
        <taxon>Meruliaceae</taxon>
        <taxon>Phlebia</taxon>
    </lineage>
</organism>
<keyword evidence="2" id="KW-1185">Reference proteome</keyword>
<name>A0ACC1TBF9_9APHY</name>
<dbReference type="EMBL" id="JANHOG010000147">
    <property type="protein sequence ID" value="KAJ3557580.1"/>
    <property type="molecule type" value="Genomic_DNA"/>
</dbReference>
<gene>
    <name evidence="1" type="ORF">NM688_g1399</name>
</gene>
<protein>
    <submittedName>
        <fullName evidence="1">Uncharacterized protein</fullName>
    </submittedName>
</protein>
<proteinExistence type="predicted"/>
<evidence type="ECO:0000313" key="1">
    <source>
        <dbReference type="EMBL" id="KAJ3557580.1"/>
    </source>
</evidence>
<comment type="caution">
    <text evidence="1">The sequence shown here is derived from an EMBL/GenBank/DDBJ whole genome shotgun (WGS) entry which is preliminary data.</text>
</comment>
<accession>A0ACC1TBF9</accession>
<dbReference type="Proteomes" id="UP001148662">
    <property type="component" value="Unassembled WGS sequence"/>
</dbReference>
<reference evidence="1" key="1">
    <citation type="submission" date="2022-07" db="EMBL/GenBank/DDBJ databases">
        <title>Genome Sequence of Phlebia brevispora.</title>
        <authorList>
            <person name="Buettner E."/>
        </authorList>
    </citation>
    <scope>NUCLEOTIDE SEQUENCE</scope>
    <source>
        <strain evidence="1">MPL23</strain>
    </source>
</reference>
<sequence length="949" mass="106273">MWTLVGPFDGEVVADMSFKKVKWLQAGKKYMLGRKDRPLVINHKKISRDHLQFTVGDYPAQDTDKPEKRPTLSLLNVGGVSRKCVRNTEELTVPGSMSMDLEDGDVVSILSNVPVAVKWEPIVCYCPSEQKTRPDLEVCAKLGVSLLYNPCPEVTHHLIPTYSLTPAIAASLISQANLVKPEWLESLLSSGTSEDEDTPVDFSLPPIAKFRPGFTSALPSSLKNHRSWEPNGDRTNMLNDYRIIFVGERGREARTDYRDLVRRGGATYECCPVQGGRKALHDVLAKAESKGKQPILIADETAMVAAVGQDSWNELIDEAISFELRFIHAEKLTQAVVHIDRSYLDCSVAKPANEDEPMPDVILNTNPDEPSQPPASVESDVARSAPASKRKLVRRVTSRPTSRASSPSRVVNSQTQPEASSSNTPATPAPVEEPKEPATPARRPLKRRFPRAMTPIVGIDDPSTVDEDAVMSIREPSKEPEESRPPPSQPRTSRLKRRFGTDGHPVATQSSPAFTYAPPEEDEPTLKKYRELFEMTDPDKITQSSMEEYKNMFKSQTSQDQGGDQPISQSTHTQAKRGALPAVPEEEEESTQTQMRDRVAALKRKTPEQDKENGASDAEEASRAAKTAGQWSIRMRSNRLSAAGEPDKDEKFLMAVASTKRGRKREDDFDREFNDLRISKPDLQSQYEEAAREWAVLEQFGDDGDIRGNFMVILELDVFKKDDGPRDALRTVTGRTDWDGRPNFKKFKQKAVHDRKEPIELILNEDSYEMDIDNDMYKDNQPMTVDFDEPFSPRSRSFAQSAQRASNAAMYDDSDDEFALRREDSPPPTLAWSQVQSRTSSVEPRAARKANTSKTTTTTKGKGKASQPLFMESDDDDMGPSPMEEDEEYVDKMIDDDGDESDELTLPTAGRRTQESRTAKSNSRKRAAVRVDDDSDNELRITRSKRARR</sequence>